<evidence type="ECO:0000256" key="1">
    <source>
        <dbReference type="SAM" id="SignalP"/>
    </source>
</evidence>
<feature type="signal peptide" evidence="1">
    <location>
        <begin position="1"/>
        <end position="18"/>
    </location>
</feature>
<reference evidence="2 3" key="1">
    <citation type="submission" date="2019-06" db="EMBL/GenBank/DDBJ databases">
        <authorList>
            <person name="Lee I."/>
            <person name="Jang G.I."/>
            <person name="Hwang C.Y."/>
        </authorList>
    </citation>
    <scope>NUCLEOTIDE SEQUENCE [LARGE SCALE GENOMIC DNA]</scope>
    <source>
        <strain evidence="2 3">PAMC 28131</strain>
    </source>
</reference>
<sequence>MRVPALVVALAFASAAHAQGVVPEPIKARVNELVARCVQAGGTLGSMQGQGRFVIPADFTGDGRTDFLISEGNVPCVGKPNLFRPDGNARLELWLGNGSDARLAFADKVMGFRVLNGPPAKLQIARQGVVCSGPARCGDELRWNAAAGRFEEVATDGRKVAARPATGAMAGTAPAVSAAAAPAGPAAPAGAVPPVLADAAARFKASCRKAILAEKPAKTDWIDGECTEQWSRVAASQPAAEMLILATPGGPGGAPSVAELRQRLAKVRWLPRAEQGSLANGQIGKFDFAIAGKGRPETASVNWTEEGAMLPLDMQSAFAARGATVTLMRCEKLGVGEGERSWSVAFPGRPPFELVVSERSAPTASAWSFYSASVRLDGAPAKKGPVNCERFW</sequence>
<proteinExistence type="predicted"/>
<keyword evidence="1" id="KW-0732">Signal</keyword>
<organism evidence="2 3">
    <name type="scientific">Sandaracinobacter neustonicus</name>
    <dbReference type="NCBI Taxonomy" id="1715348"/>
    <lineage>
        <taxon>Bacteria</taxon>
        <taxon>Pseudomonadati</taxon>
        <taxon>Pseudomonadota</taxon>
        <taxon>Alphaproteobacteria</taxon>
        <taxon>Sphingomonadales</taxon>
        <taxon>Sphingosinicellaceae</taxon>
        <taxon>Sandaracinobacter</taxon>
    </lineage>
</organism>
<accession>A0A501XDB5</accession>
<dbReference type="EMBL" id="VFSU01000034">
    <property type="protein sequence ID" value="TPE58580.1"/>
    <property type="molecule type" value="Genomic_DNA"/>
</dbReference>
<keyword evidence="3" id="KW-1185">Reference proteome</keyword>
<dbReference type="Proteomes" id="UP000319897">
    <property type="component" value="Unassembled WGS sequence"/>
</dbReference>
<protein>
    <submittedName>
        <fullName evidence="2">Uncharacterized protein</fullName>
    </submittedName>
</protein>
<comment type="caution">
    <text evidence="2">The sequence shown here is derived from an EMBL/GenBank/DDBJ whole genome shotgun (WGS) entry which is preliminary data.</text>
</comment>
<evidence type="ECO:0000313" key="3">
    <source>
        <dbReference type="Proteomes" id="UP000319897"/>
    </source>
</evidence>
<name>A0A501XDB5_9SPHN</name>
<dbReference type="RefSeq" id="WP_140929432.1">
    <property type="nucleotide sequence ID" value="NZ_VFSU01000034.1"/>
</dbReference>
<dbReference type="OrthoDB" id="7202554at2"/>
<dbReference type="AlphaFoldDB" id="A0A501XDB5"/>
<feature type="chain" id="PRO_5021345466" evidence="1">
    <location>
        <begin position="19"/>
        <end position="392"/>
    </location>
</feature>
<evidence type="ECO:0000313" key="2">
    <source>
        <dbReference type="EMBL" id="TPE58580.1"/>
    </source>
</evidence>
<gene>
    <name evidence="2" type="ORF">FJQ54_16105</name>
</gene>